<dbReference type="AlphaFoldDB" id="A0A0K2TB12"/>
<organism evidence="1">
    <name type="scientific">Lepeophtheirus salmonis</name>
    <name type="common">Salmon louse</name>
    <name type="synonym">Caligus salmonis</name>
    <dbReference type="NCBI Taxonomy" id="72036"/>
    <lineage>
        <taxon>Eukaryota</taxon>
        <taxon>Metazoa</taxon>
        <taxon>Ecdysozoa</taxon>
        <taxon>Arthropoda</taxon>
        <taxon>Crustacea</taxon>
        <taxon>Multicrustacea</taxon>
        <taxon>Hexanauplia</taxon>
        <taxon>Copepoda</taxon>
        <taxon>Siphonostomatoida</taxon>
        <taxon>Caligidae</taxon>
        <taxon>Lepeophtheirus</taxon>
    </lineage>
</organism>
<accession>A0A0K2TB12</accession>
<proteinExistence type="predicted"/>
<reference evidence="1" key="1">
    <citation type="submission" date="2014-05" db="EMBL/GenBank/DDBJ databases">
        <authorList>
            <person name="Chronopoulou M."/>
        </authorList>
    </citation>
    <scope>NUCLEOTIDE SEQUENCE</scope>
    <source>
        <tissue evidence="1">Whole organism</tissue>
    </source>
</reference>
<evidence type="ECO:0000313" key="1">
    <source>
        <dbReference type="EMBL" id="CDW23249.1"/>
    </source>
</evidence>
<name>A0A0K2TB12_LEPSM</name>
<protein>
    <submittedName>
        <fullName evidence="1">Uncharacterized protein</fullName>
    </submittedName>
</protein>
<dbReference type="EMBL" id="HACA01005888">
    <property type="protein sequence ID" value="CDW23249.1"/>
    <property type="molecule type" value="Transcribed_RNA"/>
</dbReference>
<sequence>MLTCQRSIPIVFNLGSIKHQGFGKPLASPDATVDLGSLLSVQVCCNSVESLRAEGSQDEKTTEVDLR</sequence>